<organism evidence="3 4">
    <name type="scientific">Effrenium voratum</name>
    <dbReference type="NCBI Taxonomy" id="2562239"/>
    <lineage>
        <taxon>Eukaryota</taxon>
        <taxon>Sar</taxon>
        <taxon>Alveolata</taxon>
        <taxon>Dinophyceae</taxon>
        <taxon>Suessiales</taxon>
        <taxon>Symbiodiniaceae</taxon>
        <taxon>Effrenium</taxon>
    </lineage>
</organism>
<comment type="caution">
    <text evidence="3">The sequence shown here is derived from an EMBL/GenBank/DDBJ whole genome shotgun (WGS) entry which is preliminary data.</text>
</comment>
<evidence type="ECO:0000313" key="4">
    <source>
        <dbReference type="Proteomes" id="UP001178507"/>
    </source>
</evidence>
<name>A0AA36NGS6_9DINO</name>
<feature type="coiled-coil region" evidence="1">
    <location>
        <begin position="394"/>
        <end position="435"/>
    </location>
</feature>
<feature type="compositionally biased region" description="Basic and acidic residues" evidence="2">
    <location>
        <begin position="462"/>
        <end position="475"/>
    </location>
</feature>
<feature type="coiled-coil region" evidence="1">
    <location>
        <begin position="255"/>
        <end position="299"/>
    </location>
</feature>
<evidence type="ECO:0000256" key="2">
    <source>
        <dbReference type="SAM" id="MobiDB-lite"/>
    </source>
</evidence>
<evidence type="ECO:0000256" key="1">
    <source>
        <dbReference type="SAM" id="Coils"/>
    </source>
</evidence>
<keyword evidence="1" id="KW-0175">Coiled coil</keyword>
<gene>
    <name evidence="3" type="ORF">EVOR1521_LOCUS25611</name>
</gene>
<accession>A0AA36NGS6</accession>
<proteinExistence type="predicted"/>
<sequence length="512" mass="58250">MEASNSSIEILEVASVDSNDAALVTAKKAKFQDFDKANPGDVRSHPTLRLKGQLRARELVELRKMVEGDERFALLLDRHTKDAVQELIVNKNSAPVLAMLAGLVWSSLCIAWELDTSHMPKARMKMEVEQLRIKLHKVVEDLSDSRAKYLKELTAHRDKLRHFESLAVAEVRRLIWEEEPVMFYEPIHYLDETTREHVAEITEEKLKLLLKRLQMSVPDDVKTLVAEVDLPQRSRSRQRAKTTALEKLQEFPDIAEEAEELKEKAVSLARREREADQREVRLKNQMEEMRAARRKAEGELTTRLEEEEARHSKTQMLAAEFKAQHLQSQAELSSIVKTLRHEWQELAAGASEAPDLDACALLTQFLRLQSQVLEPKKGSGEKELKEVTRLQGEVVQAQQLQARAEWQLNQLQAENQQLQEKVQQLKAQAEAVSDSCPHCGRKKGEASVTPVNISFQAEPSDQEVKASAEVDKEPVAHGALRAEPSHQQVKASAEVDKERVLSVRLPQKHPRR</sequence>
<dbReference type="AlphaFoldDB" id="A0AA36NGS6"/>
<protein>
    <submittedName>
        <fullName evidence="3">Uncharacterized protein</fullName>
    </submittedName>
</protein>
<evidence type="ECO:0000313" key="3">
    <source>
        <dbReference type="EMBL" id="CAJ1402816.1"/>
    </source>
</evidence>
<keyword evidence="4" id="KW-1185">Reference proteome</keyword>
<dbReference type="Proteomes" id="UP001178507">
    <property type="component" value="Unassembled WGS sequence"/>
</dbReference>
<dbReference type="EMBL" id="CAUJNA010003469">
    <property type="protein sequence ID" value="CAJ1402816.1"/>
    <property type="molecule type" value="Genomic_DNA"/>
</dbReference>
<feature type="region of interest" description="Disordered" evidence="2">
    <location>
        <begin position="456"/>
        <end position="512"/>
    </location>
</feature>
<reference evidence="3" key="1">
    <citation type="submission" date="2023-08" db="EMBL/GenBank/DDBJ databases">
        <authorList>
            <person name="Chen Y."/>
            <person name="Shah S."/>
            <person name="Dougan E. K."/>
            <person name="Thang M."/>
            <person name="Chan C."/>
        </authorList>
    </citation>
    <scope>NUCLEOTIDE SEQUENCE</scope>
</reference>